<evidence type="ECO:0000313" key="13">
    <source>
        <dbReference type="RefSeq" id="XP_018019122.1"/>
    </source>
</evidence>
<dbReference type="AlphaFoldDB" id="A0A8B7NZE6"/>
<evidence type="ECO:0000313" key="12">
    <source>
        <dbReference type="Proteomes" id="UP000694843"/>
    </source>
</evidence>
<evidence type="ECO:0000256" key="1">
    <source>
        <dbReference type="ARBA" id="ARBA00004614"/>
    </source>
</evidence>
<keyword evidence="7 10" id="KW-0472">Membrane</keyword>
<evidence type="ECO:0000256" key="7">
    <source>
        <dbReference type="ARBA" id="ARBA00023136"/>
    </source>
</evidence>
<feature type="chain" id="PRO_5034340753" evidence="11">
    <location>
        <begin position="24"/>
        <end position="851"/>
    </location>
</feature>
<evidence type="ECO:0000256" key="11">
    <source>
        <dbReference type="SAM" id="SignalP"/>
    </source>
</evidence>
<keyword evidence="3 10" id="KW-0812">Transmembrane</keyword>
<protein>
    <submittedName>
        <fullName evidence="13">Uncharacterized protein LOC108675610</fullName>
    </submittedName>
</protein>
<keyword evidence="12" id="KW-1185">Reference proteome</keyword>
<sequence>MPYTKTLPAIFVAAVWLVCQVEAGWPLCKQKCDANFSKDQLLEHPGVAAVCHRGCELFTVALLATPQGELPMIKGMSFPHGPLNVNLEPKLTSLLLGLPVTMDQKAKGGETKESKNQNNRTSIKKKVLEENETKVQKGERLRAIFEKMEHEKQKIRERLMNMEKMKTGHLKTDGETKNENIPKLPDEKHQNDNKKLVAIAEPEKKNIHQHAIVFSKPVPSAAHQNKTLQESIHPPIKVVTGQEAKEILDVVRSAEHTTTKPAKAHGPVKIEFTEKNKLKEQTNNSNGKVNMKKAVDDKSTSEKSKLKPHEPVSKTTAQPAPHPVQDHPVQASRQITTDSSDGDERKPTTPQSSNPASDHKSPEFDVFTKLANKLSSSVKNEVHPFFRLSFNEPKSLVVVPADQELNIIEIIRRKNNIDFEKLHEDHMKEIIHCPMIIDHFEEAKHSCRLACATAFKVIKEQEACVVGCQFQASSSTDQVRAQTTEPNFGSPSSLFSAVRQMFSGLATKFGFEKAPDFSAPDFIEVSVQESPEQKTVSQVAVEVFLDKSGPQTIETKTIVGPRGRIVNSETVQFVGGMPLGTPNDLLHQQLENHKKMLHKEMEFQGKLLAEDPSGIDFELNRQLEIMGKHLTEDMQKAGGMPPFFPSFFGKTIFPKTIKIEKDDGKHVPEAKKTGLDGKERITLFDKPFPALSNTEDVASKAKVNVNKNQPKEITINQDKPEGKDREVISVRDDLGNTLIMEVHSMAGNNKQTLETSIAQQLDLLDCISRKSGLPRWLIVFSLYTSVLVVFWLCFLLYAYIDEAKATNKKIGKLSYEAVKQSSDIEDSDDDCTEVKKLLMHEPSFDILVRKV</sequence>
<comment type="subcellular location">
    <subcellularLocation>
        <location evidence="1">Golgi apparatus membrane</location>
        <topology evidence="1">Single-pass type I membrane protein</topology>
    </subcellularLocation>
</comment>
<evidence type="ECO:0000256" key="10">
    <source>
        <dbReference type="SAM" id="Phobius"/>
    </source>
</evidence>
<comment type="similarity">
    <text evidence="2">Belongs to the TMEM59 family.</text>
</comment>
<dbReference type="OrthoDB" id="6381785at2759"/>
<feature type="transmembrane region" description="Helical" evidence="10">
    <location>
        <begin position="776"/>
        <end position="800"/>
    </location>
</feature>
<evidence type="ECO:0000256" key="8">
    <source>
        <dbReference type="ARBA" id="ARBA00023180"/>
    </source>
</evidence>
<dbReference type="Pfam" id="PF12280">
    <property type="entry name" value="BSMAP"/>
    <property type="match status" value="2"/>
</dbReference>
<keyword evidence="8" id="KW-0325">Glycoprotein</keyword>
<dbReference type="InterPro" id="IPR022065">
    <property type="entry name" value="Uncharacterised_TMEM59"/>
</dbReference>
<keyword evidence="5 10" id="KW-1133">Transmembrane helix</keyword>
<keyword evidence="4 11" id="KW-0732">Signal</keyword>
<accession>A0A8B7NZE6</accession>
<dbReference type="PANTHER" id="PTHR28652:SF2">
    <property type="entry name" value="TRANSMEMBRANE PROTEIN 59-LIKE PROTEIN"/>
    <property type="match status" value="1"/>
</dbReference>
<evidence type="ECO:0000256" key="5">
    <source>
        <dbReference type="ARBA" id="ARBA00022989"/>
    </source>
</evidence>
<evidence type="ECO:0000256" key="9">
    <source>
        <dbReference type="SAM" id="MobiDB-lite"/>
    </source>
</evidence>
<proteinExistence type="inferred from homology"/>
<evidence type="ECO:0000256" key="3">
    <source>
        <dbReference type="ARBA" id="ARBA00022692"/>
    </source>
</evidence>
<organism evidence="12 13">
    <name type="scientific">Hyalella azteca</name>
    <name type="common">Amphipod</name>
    <dbReference type="NCBI Taxonomy" id="294128"/>
    <lineage>
        <taxon>Eukaryota</taxon>
        <taxon>Metazoa</taxon>
        <taxon>Ecdysozoa</taxon>
        <taxon>Arthropoda</taxon>
        <taxon>Crustacea</taxon>
        <taxon>Multicrustacea</taxon>
        <taxon>Malacostraca</taxon>
        <taxon>Eumalacostraca</taxon>
        <taxon>Peracarida</taxon>
        <taxon>Amphipoda</taxon>
        <taxon>Senticaudata</taxon>
        <taxon>Talitrida</taxon>
        <taxon>Talitroidea</taxon>
        <taxon>Hyalellidae</taxon>
        <taxon>Hyalella</taxon>
    </lineage>
</organism>
<gene>
    <name evidence="13" type="primary">LOC108675610</name>
</gene>
<dbReference type="GeneID" id="108675610"/>
<dbReference type="KEGG" id="hazt:108675610"/>
<dbReference type="Proteomes" id="UP000694843">
    <property type="component" value="Unplaced"/>
</dbReference>
<feature type="signal peptide" evidence="11">
    <location>
        <begin position="1"/>
        <end position="23"/>
    </location>
</feature>
<feature type="compositionally biased region" description="Basic and acidic residues" evidence="9">
    <location>
        <begin position="271"/>
        <end position="280"/>
    </location>
</feature>
<dbReference type="GO" id="GO:0000139">
    <property type="term" value="C:Golgi membrane"/>
    <property type="evidence" value="ECO:0007669"/>
    <property type="project" value="UniProtKB-SubCell"/>
</dbReference>
<evidence type="ECO:0000256" key="2">
    <source>
        <dbReference type="ARBA" id="ARBA00009643"/>
    </source>
</evidence>
<evidence type="ECO:0000256" key="6">
    <source>
        <dbReference type="ARBA" id="ARBA00023034"/>
    </source>
</evidence>
<keyword evidence="6" id="KW-0333">Golgi apparatus</keyword>
<dbReference type="RefSeq" id="XP_018019122.1">
    <property type="nucleotide sequence ID" value="XM_018163633.2"/>
</dbReference>
<evidence type="ECO:0000256" key="4">
    <source>
        <dbReference type="ARBA" id="ARBA00022729"/>
    </source>
</evidence>
<reference evidence="13" key="1">
    <citation type="submission" date="2025-08" db="UniProtKB">
        <authorList>
            <consortium name="RefSeq"/>
        </authorList>
    </citation>
    <scope>IDENTIFICATION</scope>
    <source>
        <tissue evidence="13">Whole organism</tissue>
    </source>
</reference>
<feature type="compositionally biased region" description="Basic and acidic residues" evidence="9">
    <location>
        <begin position="293"/>
        <end position="312"/>
    </location>
</feature>
<name>A0A8B7NZE6_HYAAZ</name>
<feature type="region of interest" description="Disordered" evidence="9">
    <location>
        <begin position="253"/>
        <end position="362"/>
    </location>
</feature>
<dbReference type="PANTHER" id="PTHR28652">
    <property type="entry name" value="TRANSMEMBRANE PROTEIN 59-LIKE PROTEIN"/>
    <property type="match status" value="1"/>
</dbReference>